<evidence type="ECO:0000256" key="4">
    <source>
        <dbReference type="RuleBase" id="RU003733"/>
    </source>
</evidence>
<dbReference type="RefSeq" id="WP_117396571.1">
    <property type="nucleotide sequence ID" value="NZ_CP021330.1"/>
</dbReference>
<keyword evidence="2 4" id="KW-0808">Transferase</keyword>
<dbReference type="Proteomes" id="UP000258927">
    <property type="component" value="Chromosome"/>
</dbReference>
<evidence type="ECO:0000256" key="3">
    <source>
        <dbReference type="ARBA" id="ARBA00022777"/>
    </source>
</evidence>
<dbReference type="Pfam" id="PF02782">
    <property type="entry name" value="FGGY_C"/>
    <property type="match status" value="1"/>
</dbReference>
<dbReference type="InterPro" id="IPR043129">
    <property type="entry name" value="ATPase_NBD"/>
</dbReference>
<dbReference type="PIRSF" id="PIRSF000538">
    <property type="entry name" value="GlpK"/>
    <property type="match status" value="1"/>
</dbReference>
<accession>A0A2R4MIH3</accession>
<evidence type="ECO:0000313" key="8">
    <source>
        <dbReference type="Proteomes" id="UP000258927"/>
    </source>
</evidence>
<sequence length="503" mass="54179">MRNKPGYLLGLDAGNTVIKAILFDLEGNPIAKAARDGRSSCPAPGYVERDLAELWANAKQVIGQCLEKAQVDPSEILGVGCAGHGNGLYLLDQDKAPLIGIQSLDTRAASLAEQLGNENGQPLHALCLQKPWPSQSATLLAWIKNNRPELYAETGTVFFCKDFITYQLTGALVSDVSDMSGAGFLRMPDCQYDDELLTLYGLQDARHMLPKLIQPDEIAGFVTEEAAALTGLKAGTPVVGGLFDVVASALGSGAVKPNQASIIAGTWSINQVLSKTPVVDEGIFMVSGFGPERFMNIEASATSAANLEWYVREFVERGGHHDDPFGYCNAIIEKVTPKADDPIFHPFLYGSGQGAHMRAGFYGLAGWHSEGHMLRALFEGVVFEHRRHVEGLVAGGVEFGDAILSGGGSRSPVWPQMFADCLRANMSVAACEETGALGAAIAAGQGAGVFESLDEGVSKMTREKARFSPNPDLLTHYDERYEMFVQLKTAMDDFWTIQAKRQS</sequence>
<dbReference type="PROSITE" id="PS00445">
    <property type="entry name" value="FGGY_KINASES_2"/>
    <property type="match status" value="1"/>
</dbReference>
<proteinExistence type="inferred from homology"/>
<dbReference type="InterPro" id="IPR018483">
    <property type="entry name" value="Carb_kinase_FGGY_CS"/>
</dbReference>
<evidence type="ECO:0000256" key="2">
    <source>
        <dbReference type="ARBA" id="ARBA00022679"/>
    </source>
</evidence>
<evidence type="ECO:0000259" key="6">
    <source>
        <dbReference type="Pfam" id="PF02782"/>
    </source>
</evidence>
<gene>
    <name evidence="7" type="ORF">MXMO3_03286</name>
</gene>
<dbReference type="EMBL" id="CP021330">
    <property type="protein sequence ID" value="AVX05792.1"/>
    <property type="molecule type" value="Genomic_DNA"/>
</dbReference>
<dbReference type="PANTHER" id="PTHR43095">
    <property type="entry name" value="SUGAR KINASE"/>
    <property type="match status" value="1"/>
</dbReference>
<evidence type="ECO:0000313" key="7">
    <source>
        <dbReference type="EMBL" id="AVX05792.1"/>
    </source>
</evidence>
<name>A0A2R4MIH3_9HYPH</name>
<keyword evidence="8" id="KW-1185">Reference proteome</keyword>
<dbReference type="SUPFAM" id="SSF53067">
    <property type="entry name" value="Actin-like ATPase domain"/>
    <property type="match status" value="2"/>
</dbReference>
<organism evidence="7 8">
    <name type="scientific">Maritalea myrionectae</name>
    <dbReference type="NCBI Taxonomy" id="454601"/>
    <lineage>
        <taxon>Bacteria</taxon>
        <taxon>Pseudomonadati</taxon>
        <taxon>Pseudomonadota</taxon>
        <taxon>Alphaproteobacteria</taxon>
        <taxon>Hyphomicrobiales</taxon>
        <taxon>Devosiaceae</taxon>
        <taxon>Maritalea</taxon>
    </lineage>
</organism>
<keyword evidence="3 4" id="KW-0418">Kinase</keyword>
<dbReference type="InterPro" id="IPR018484">
    <property type="entry name" value="FGGY_N"/>
</dbReference>
<dbReference type="KEGG" id="mmyr:MXMO3_03286"/>
<feature type="domain" description="Carbohydrate kinase FGGY N-terminal" evidence="5">
    <location>
        <begin position="7"/>
        <end position="251"/>
    </location>
</feature>
<dbReference type="PANTHER" id="PTHR43095:SF3">
    <property type="entry name" value="L-XYLULOSE_3-KETO-L-GULONATE KINASE"/>
    <property type="match status" value="1"/>
</dbReference>
<dbReference type="AlphaFoldDB" id="A0A2R4MIH3"/>
<reference evidence="7 8" key="1">
    <citation type="submission" date="2017-05" db="EMBL/GenBank/DDBJ databases">
        <title>Genome Analysis of Maritalea myrionectae HL2708#5.</title>
        <authorList>
            <consortium name="Cotde Inc.-PKNU"/>
            <person name="Jang D."/>
            <person name="Oh H.-M."/>
        </authorList>
    </citation>
    <scope>NUCLEOTIDE SEQUENCE [LARGE SCALE GENOMIC DNA]</scope>
    <source>
        <strain evidence="7 8">HL2708#5</strain>
    </source>
</reference>
<dbReference type="Pfam" id="PF00370">
    <property type="entry name" value="FGGY_N"/>
    <property type="match status" value="1"/>
</dbReference>
<dbReference type="GO" id="GO:0016301">
    <property type="term" value="F:kinase activity"/>
    <property type="evidence" value="ECO:0007669"/>
    <property type="project" value="UniProtKB-KW"/>
</dbReference>
<comment type="similarity">
    <text evidence="1 4">Belongs to the FGGY kinase family.</text>
</comment>
<dbReference type="STRING" id="1122213.GCA_000423365_00997"/>
<protein>
    <submittedName>
        <fullName evidence="7">Glycerol kinase</fullName>
    </submittedName>
</protein>
<dbReference type="InterPro" id="IPR000577">
    <property type="entry name" value="Carb_kinase_FGGY"/>
</dbReference>
<dbReference type="CDD" id="cd07802">
    <property type="entry name" value="ASKHA_NBD_FGGY_EcLyxK-like"/>
    <property type="match status" value="1"/>
</dbReference>
<evidence type="ECO:0000259" key="5">
    <source>
        <dbReference type="Pfam" id="PF00370"/>
    </source>
</evidence>
<evidence type="ECO:0000256" key="1">
    <source>
        <dbReference type="ARBA" id="ARBA00009156"/>
    </source>
</evidence>
<dbReference type="GO" id="GO:0005975">
    <property type="term" value="P:carbohydrate metabolic process"/>
    <property type="evidence" value="ECO:0007669"/>
    <property type="project" value="InterPro"/>
</dbReference>
<dbReference type="InterPro" id="IPR018485">
    <property type="entry name" value="FGGY_C"/>
</dbReference>
<feature type="domain" description="Carbohydrate kinase FGGY C-terminal" evidence="6">
    <location>
        <begin position="261"/>
        <end position="444"/>
    </location>
</feature>
<dbReference type="InterPro" id="IPR050406">
    <property type="entry name" value="FGGY_Carb_Kinase"/>
</dbReference>
<dbReference type="GO" id="GO:0016773">
    <property type="term" value="F:phosphotransferase activity, alcohol group as acceptor"/>
    <property type="evidence" value="ECO:0007669"/>
    <property type="project" value="InterPro"/>
</dbReference>
<dbReference type="Gene3D" id="3.30.420.40">
    <property type="match status" value="2"/>
</dbReference>